<dbReference type="EMBL" id="QGML01000050">
    <property type="protein sequence ID" value="TVY94032.1"/>
    <property type="molecule type" value="Genomic_DNA"/>
</dbReference>
<dbReference type="InterPro" id="IPR029058">
    <property type="entry name" value="AB_hydrolase_fold"/>
</dbReference>
<feature type="domain" description="AB hydrolase-1" evidence="1">
    <location>
        <begin position="8"/>
        <end position="250"/>
    </location>
</feature>
<name>A0A559MM44_9HELO</name>
<reference evidence="2 3" key="1">
    <citation type="submission" date="2018-05" db="EMBL/GenBank/DDBJ databases">
        <title>Genome sequencing and assembly of the regulated plant pathogen Lachnellula willkommii and related sister species for the development of diagnostic species identification markers.</title>
        <authorList>
            <person name="Giroux E."/>
            <person name="Bilodeau G."/>
        </authorList>
    </citation>
    <scope>NUCLEOTIDE SEQUENCE [LARGE SCALE GENOMIC DNA]</scope>
    <source>
        <strain evidence="2 3">CBS 172.35</strain>
    </source>
</reference>
<evidence type="ECO:0000259" key="1">
    <source>
        <dbReference type="Pfam" id="PF12697"/>
    </source>
</evidence>
<proteinExistence type="predicted"/>
<organism evidence="2 3">
    <name type="scientific">Lachnellula willkommii</name>
    <dbReference type="NCBI Taxonomy" id="215461"/>
    <lineage>
        <taxon>Eukaryota</taxon>
        <taxon>Fungi</taxon>
        <taxon>Dikarya</taxon>
        <taxon>Ascomycota</taxon>
        <taxon>Pezizomycotina</taxon>
        <taxon>Leotiomycetes</taxon>
        <taxon>Helotiales</taxon>
        <taxon>Lachnaceae</taxon>
        <taxon>Lachnellula</taxon>
    </lineage>
</organism>
<keyword evidence="3" id="KW-1185">Reference proteome</keyword>
<dbReference type="SUPFAM" id="SSF53474">
    <property type="entry name" value="alpha/beta-Hydrolases"/>
    <property type="match status" value="1"/>
</dbReference>
<dbReference type="Proteomes" id="UP000315522">
    <property type="component" value="Unassembled WGS sequence"/>
</dbReference>
<dbReference type="InterPro" id="IPR000073">
    <property type="entry name" value="AB_hydrolase_1"/>
</dbReference>
<dbReference type="PANTHER" id="PTHR37017">
    <property type="entry name" value="AB HYDROLASE-1 DOMAIN-CONTAINING PROTEIN-RELATED"/>
    <property type="match status" value="1"/>
</dbReference>
<dbReference type="InterPro" id="IPR052897">
    <property type="entry name" value="Sec-Metab_Biosynth_Hydrolase"/>
</dbReference>
<protein>
    <recommendedName>
        <fullName evidence="1">AB hydrolase-1 domain-containing protein</fullName>
    </recommendedName>
</protein>
<dbReference type="Pfam" id="PF12697">
    <property type="entry name" value="Abhydrolase_6"/>
    <property type="match status" value="1"/>
</dbReference>
<dbReference type="AlphaFoldDB" id="A0A559MM44"/>
<dbReference type="PANTHER" id="PTHR37017:SF10">
    <property type="entry name" value="AB HYDROLASE-1 DOMAIN-CONTAINING PROTEIN"/>
    <property type="match status" value="1"/>
</dbReference>
<evidence type="ECO:0000313" key="3">
    <source>
        <dbReference type="Proteomes" id="UP000315522"/>
    </source>
</evidence>
<accession>A0A559MM44</accession>
<gene>
    <name evidence="2" type="ORF">LAWI1_G000968</name>
</gene>
<evidence type="ECO:0000313" key="2">
    <source>
        <dbReference type="EMBL" id="TVY94032.1"/>
    </source>
</evidence>
<sequence>MAASLPTIVLVHGAWHTPPNYQSYIEALKAQGFKVLTPRLPSSSGKSPPDASFPEDVAAVREVVESLVEAGERVLMVMHSYGGAVGTDAIHGLSFAERKAAGKTSGGGVVHLFYMCAYILPPGATIWSIVEEAQMTQFWPQFVDNAADGSTFPHDPKLLFFGDGVEQHVVDEALPHLVRSPLSMFHTETKGSAWRIVPATYILTQLDYSVPRVYQDIMLAKVKKEGVVLKTEDYETSHSVFITKQDEMVRAVVEAAKDERNPL</sequence>
<comment type="caution">
    <text evidence="2">The sequence shown here is derived from an EMBL/GenBank/DDBJ whole genome shotgun (WGS) entry which is preliminary data.</text>
</comment>
<dbReference type="Gene3D" id="3.40.50.1820">
    <property type="entry name" value="alpha/beta hydrolase"/>
    <property type="match status" value="1"/>
</dbReference>